<protein>
    <submittedName>
        <fullName evidence="2">Uncharacterized protein</fullName>
    </submittedName>
</protein>
<dbReference type="EMBL" id="VSRR010045504">
    <property type="protein sequence ID" value="MPC77291.1"/>
    <property type="molecule type" value="Genomic_DNA"/>
</dbReference>
<evidence type="ECO:0000313" key="3">
    <source>
        <dbReference type="Proteomes" id="UP000324222"/>
    </source>
</evidence>
<name>A0A5B7HW33_PORTR</name>
<evidence type="ECO:0000313" key="2">
    <source>
        <dbReference type="EMBL" id="MPC77291.1"/>
    </source>
</evidence>
<reference evidence="2 3" key="1">
    <citation type="submission" date="2019-05" db="EMBL/GenBank/DDBJ databases">
        <title>Another draft genome of Portunus trituberculatus and its Hox gene families provides insights of decapod evolution.</title>
        <authorList>
            <person name="Jeong J.-H."/>
            <person name="Song I."/>
            <person name="Kim S."/>
            <person name="Choi T."/>
            <person name="Kim D."/>
            <person name="Ryu S."/>
            <person name="Kim W."/>
        </authorList>
    </citation>
    <scope>NUCLEOTIDE SEQUENCE [LARGE SCALE GENOMIC DNA]</scope>
    <source>
        <tissue evidence="2">Muscle</tissue>
    </source>
</reference>
<gene>
    <name evidence="2" type="ORF">E2C01_071742</name>
</gene>
<proteinExistence type="predicted"/>
<dbReference type="AlphaFoldDB" id="A0A5B7HW33"/>
<dbReference type="Proteomes" id="UP000324222">
    <property type="component" value="Unassembled WGS sequence"/>
</dbReference>
<keyword evidence="3" id="KW-1185">Reference proteome</keyword>
<sequence>MWRFCEAAEVAPRWVAIRTTRALEYITRTKRRQGDETEEGMETPDHEHKVVIEYLFHKSLVLVLVLVLGLLLLLLPA</sequence>
<keyword evidence="1" id="KW-0472">Membrane</keyword>
<organism evidence="2 3">
    <name type="scientific">Portunus trituberculatus</name>
    <name type="common">Swimming crab</name>
    <name type="synonym">Neptunus trituberculatus</name>
    <dbReference type="NCBI Taxonomy" id="210409"/>
    <lineage>
        <taxon>Eukaryota</taxon>
        <taxon>Metazoa</taxon>
        <taxon>Ecdysozoa</taxon>
        <taxon>Arthropoda</taxon>
        <taxon>Crustacea</taxon>
        <taxon>Multicrustacea</taxon>
        <taxon>Malacostraca</taxon>
        <taxon>Eumalacostraca</taxon>
        <taxon>Eucarida</taxon>
        <taxon>Decapoda</taxon>
        <taxon>Pleocyemata</taxon>
        <taxon>Brachyura</taxon>
        <taxon>Eubrachyura</taxon>
        <taxon>Portunoidea</taxon>
        <taxon>Portunidae</taxon>
        <taxon>Portuninae</taxon>
        <taxon>Portunus</taxon>
    </lineage>
</organism>
<keyword evidence="1" id="KW-1133">Transmembrane helix</keyword>
<accession>A0A5B7HW33</accession>
<evidence type="ECO:0000256" key="1">
    <source>
        <dbReference type="SAM" id="Phobius"/>
    </source>
</evidence>
<comment type="caution">
    <text evidence="2">The sequence shown here is derived from an EMBL/GenBank/DDBJ whole genome shotgun (WGS) entry which is preliminary data.</text>
</comment>
<keyword evidence="1" id="KW-0812">Transmembrane</keyword>
<feature type="transmembrane region" description="Helical" evidence="1">
    <location>
        <begin position="54"/>
        <end position="75"/>
    </location>
</feature>